<dbReference type="GO" id="GO:0005886">
    <property type="term" value="C:plasma membrane"/>
    <property type="evidence" value="ECO:0007669"/>
    <property type="project" value="UniProtKB-SubCell"/>
</dbReference>
<evidence type="ECO:0000256" key="6">
    <source>
        <dbReference type="ARBA" id="ARBA00022692"/>
    </source>
</evidence>
<dbReference type="EMBL" id="JAPFFM010000004">
    <property type="protein sequence ID" value="KAJ6764268.1"/>
    <property type="molecule type" value="Genomic_DNA"/>
</dbReference>
<accession>A0A9Q0WCM6</accession>
<dbReference type="InterPro" id="IPR047664">
    <property type="entry name" value="SWEET"/>
</dbReference>
<evidence type="ECO:0000256" key="1">
    <source>
        <dbReference type="ARBA" id="ARBA00004651"/>
    </source>
</evidence>
<dbReference type="Gene3D" id="1.20.1280.290">
    <property type="match status" value="2"/>
</dbReference>
<evidence type="ECO:0000256" key="8">
    <source>
        <dbReference type="ARBA" id="ARBA00022989"/>
    </source>
</evidence>
<dbReference type="PANTHER" id="PTHR10791:SF165">
    <property type="entry name" value="BIDIRECTIONAL SUGAR TRANSPORTER SWEET10"/>
    <property type="match status" value="1"/>
</dbReference>
<dbReference type="FunFam" id="1.20.1280.290:FF:000003">
    <property type="entry name" value="Bidirectional sugar transporter SWEET"/>
    <property type="match status" value="1"/>
</dbReference>
<feature type="transmembrane region" description="Helical" evidence="10">
    <location>
        <begin position="6"/>
        <end position="25"/>
    </location>
</feature>
<reference evidence="11" key="1">
    <citation type="submission" date="2022-11" db="EMBL/GenBank/DDBJ databases">
        <authorList>
            <person name="Hyden B.L."/>
            <person name="Feng K."/>
            <person name="Yates T."/>
            <person name="Jawdy S."/>
            <person name="Smart L.B."/>
            <person name="Muchero W."/>
        </authorList>
    </citation>
    <scope>NUCLEOTIDE SEQUENCE</scope>
    <source>
        <tissue evidence="11">Shoot tip</tissue>
    </source>
</reference>
<name>A0A9Q0WCM6_9ROSI</name>
<evidence type="ECO:0000256" key="3">
    <source>
        <dbReference type="ARBA" id="ARBA00022448"/>
    </source>
</evidence>
<reference evidence="11" key="2">
    <citation type="journal article" date="2023" name="Int. J. Mol. Sci.">
        <title>De Novo Assembly and Annotation of 11 Diverse Shrub Willow (Salix) Genomes Reveals Novel Gene Organization in Sex-Linked Regions.</title>
        <authorList>
            <person name="Hyden B."/>
            <person name="Feng K."/>
            <person name="Yates T.B."/>
            <person name="Jawdy S."/>
            <person name="Cereghino C."/>
            <person name="Smart L.B."/>
            <person name="Muchero W."/>
        </authorList>
    </citation>
    <scope>NUCLEOTIDE SEQUENCE</scope>
    <source>
        <tissue evidence="11">Shoot tip</tissue>
    </source>
</reference>
<keyword evidence="3 10" id="KW-0813">Transport</keyword>
<comment type="similarity">
    <text evidence="2 10">Belongs to the SWEET sugar transporter family.</text>
</comment>
<evidence type="ECO:0000256" key="5">
    <source>
        <dbReference type="ARBA" id="ARBA00022597"/>
    </source>
</evidence>
<comment type="caution">
    <text evidence="11">The sequence shown here is derived from an EMBL/GenBank/DDBJ whole genome shotgun (WGS) entry which is preliminary data.</text>
</comment>
<gene>
    <name evidence="11" type="ORF">OIU74_023196</name>
</gene>
<feature type="transmembrane region" description="Helical" evidence="10">
    <location>
        <begin position="161"/>
        <end position="183"/>
    </location>
</feature>
<keyword evidence="5 10" id="KW-0762">Sugar transport</keyword>
<evidence type="ECO:0000313" key="11">
    <source>
        <dbReference type="EMBL" id="KAJ6764268.1"/>
    </source>
</evidence>
<feature type="transmembrane region" description="Helical" evidence="10">
    <location>
        <begin position="69"/>
        <end position="91"/>
    </location>
</feature>
<dbReference type="GO" id="GO:0051119">
    <property type="term" value="F:sugar transmembrane transporter activity"/>
    <property type="evidence" value="ECO:0007669"/>
    <property type="project" value="InterPro"/>
</dbReference>
<evidence type="ECO:0000256" key="9">
    <source>
        <dbReference type="ARBA" id="ARBA00023136"/>
    </source>
</evidence>
<keyword evidence="12" id="KW-1185">Reference proteome</keyword>
<evidence type="ECO:0000256" key="7">
    <source>
        <dbReference type="ARBA" id="ARBA00022737"/>
    </source>
</evidence>
<sequence length="282" mass="32306">MALHMTWMFAFGLLGNLISCLVCLAPMPTFYQICQKKTSEGFQSIPYVIALFSAMLWLFYAIFNEDAILLITINSFAFFMEFGYIAVYLFYATKKDKLLTFKLLLFNIFGFGLICVLTLFLTQGQKRVHVLGWICMLFSLCVFVAPLFIVGKVIRTKSVEFMPFSLSFFLTLSAVMWFFYGYLKKDQFVAVPNILGFLFGIIQMLLYVIYRNPKKIVVEEPKLHQELPEHIVDIKKLGAAIWSEINVVVPQLNDCGKEIFEDPSAEEPAMKAKEAMNATNKI</sequence>
<keyword evidence="7" id="KW-0677">Repeat</keyword>
<dbReference type="FunFam" id="1.20.1280.290:FF:000001">
    <property type="entry name" value="Bidirectional sugar transporter SWEET"/>
    <property type="match status" value="1"/>
</dbReference>
<feature type="transmembrane region" description="Helical" evidence="10">
    <location>
        <begin position="189"/>
        <end position="210"/>
    </location>
</feature>
<dbReference type="Pfam" id="PF03083">
    <property type="entry name" value="MtN3_slv"/>
    <property type="match status" value="2"/>
</dbReference>
<comment type="function">
    <text evidence="10">Mediates both low-affinity uptake and efflux of sugar across the membrane.</text>
</comment>
<keyword evidence="4" id="KW-1003">Cell membrane</keyword>
<comment type="subcellular location">
    <subcellularLocation>
        <location evidence="1 10">Cell membrane</location>
        <topology evidence="1 10">Multi-pass membrane protein</topology>
    </subcellularLocation>
</comment>
<dbReference type="Proteomes" id="UP001151752">
    <property type="component" value="Chromosome 12"/>
</dbReference>
<feature type="transmembrane region" description="Helical" evidence="10">
    <location>
        <begin position="103"/>
        <end position="122"/>
    </location>
</feature>
<protein>
    <recommendedName>
        <fullName evidence="10">Bidirectional sugar transporter SWEET</fullName>
    </recommendedName>
</protein>
<evidence type="ECO:0000256" key="4">
    <source>
        <dbReference type="ARBA" id="ARBA00022475"/>
    </source>
</evidence>
<dbReference type="GO" id="GO:0008515">
    <property type="term" value="F:sucrose transmembrane transporter activity"/>
    <property type="evidence" value="ECO:0007669"/>
    <property type="project" value="UniProtKB-ARBA"/>
</dbReference>
<organism evidence="11 12">
    <name type="scientific">Salix koriyanagi</name>
    <dbReference type="NCBI Taxonomy" id="2511006"/>
    <lineage>
        <taxon>Eukaryota</taxon>
        <taxon>Viridiplantae</taxon>
        <taxon>Streptophyta</taxon>
        <taxon>Embryophyta</taxon>
        <taxon>Tracheophyta</taxon>
        <taxon>Spermatophyta</taxon>
        <taxon>Magnoliopsida</taxon>
        <taxon>eudicotyledons</taxon>
        <taxon>Gunneridae</taxon>
        <taxon>Pentapetalae</taxon>
        <taxon>rosids</taxon>
        <taxon>fabids</taxon>
        <taxon>Malpighiales</taxon>
        <taxon>Salicaceae</taxon>
        <taxon>Saliceae</taxon>
        <taxon>Salix</taxon>
    </lineage>
</organism>
<dbReference type="InterPro" id="IPR004316">
    <property type="entry name" value="SWEET_rpt"/>
</dbReference>
<feature type="transmembrane region" description="Helical" evidence="10">
    <location>
        <begin position="128"/>
        <end position="149"/>
    </location>
</feature>
<evidence type="ECO:0000313" key="12">
    <source>
        <dbReference type="Proteomes" id="UP001151752"/>
    </source>
</evidence>
<keyword evidence="9 10" id="KW-0472">Membrane</keyword>
<keyword evidence="6 10" id="KW-0812">Transmembrane</keyword>
<dbReference type="AlphaFoldDB" id="A0A9Q0WCM6"/>
<evidence type="ECO:0000256" key="2">
    <source>
        <dbReference type="ARBA" id="ARBA00007809"/>
    </source>
</evidence>
<evidence type="ECO:0000256" key="10">
    <source>
        <dbReference type="RuleBase" id="RU910715"/>
    </source>
</evidence>
<dbReference type="PANTHER" id="PTHR10791">
    <property type="entry name" value="RAG1-ACTIVATING PROTEIN 1"/>
    <property type="match status" value="1"/>
</dbReference>
<proteinExistence type="inferred from homology"/>
<keyword evidence="8 10" id="KW-1133">Transmembrane helix</keyword>
<feature type="transmembrane region" description="Helical" evidence="10">
    <location>
        <begin position="45"/>
        <end position="63"/>
    </location>
</feature>